<comment type="caution">
    <text evidence="1">The sequence shown here is derived from an EMBL/GenBank/DDBJ whole genome shotgun (WGS) entry which is preliminary data.</text>
</comment>
<evidence type="ECO:0000313" key="2">
    <source>
        <dbReference type="Proteomes" id="UP000274212"/>
    </source>
</evidence>
<proteinExistence type="predicted"/>
<name>A0A3M4UH28_9PSED</name>
<evidence type="ECO:0000313" key="1">
    <source>
        <dbReference type="EMBL" id="RMU07815.1"/>
    </source>
</evidence>
<organism evidence="1 2">
    <name type="scientific">Pseudomonas syringae pv. coriandricola</name>
    <dbReference type="NCBI Taxonomy" id="264453"/>
    <lineage>
        <taxon>Bacteria</taxon>
        <taxon>Pseudomonadati</taxon>
        <taxon>Pseudomonadota</taxon>
        <taxon>Gammaproteobacteria</taxon>
        <taxon>Pseudomonadales</taxon>
        <taxon>Pseudomonadaceae</taxon>
        <taxon>Pseudomonas</taxon>
    </lineage>
</organism>
<accession>A0A3M4UH28</accession>
<sequence length="442" mass="50182">MTKREVSMKKLASVSADIYHKHYADNAYVNAHQSTNLNQVHIVTYTHYKQLQGAGCFLNMNFFRKCKAPRAIVGIGGLGFDLRYDVFEKQLKAFIKYLPKHVELYVHAACHVKMLSYDSVTALGSQNISPTSLPYLDAQASPIARHHEVQVEFQDHDLTCARAIFDEILCDPSLHLKLSRKSIASEVIAHLLKGFSFEVHKINMSIAHALGNFLDTDTSLPNGLNSIPRLEEKQNLISLAQHIYTAGVVTDAQVNDLFEILYAECDDCPLGETFTDKVFEISRMLELVNETSLPEKNIVLPILRSIYSKEMLLVDGEELSELIDELKNVIEQYSVTDRREFAARHQDSLVQQIIENPDFKQKAISNTRDNDGNLIEDKVRQALLAGTIDFRGYEEALDLSDFIFALHEVIESSYIAVVSNTFDRIRRMHTKLLDVYQRELSA</sequence>
<dbReference type="EMBL" id="RBTT01000208">
    <property type="protein sequence ID" value="RMU07815.1"/>
    <property type="molecule type" value="Genomic_DNA"/>
</dbReference>
<reference evidence="1 2" key="1">
    <citation type="submission" date="2018-08" db="EMBL/GenBank/DDBJ databases">
        <title>Recombination of ecologically and evolutionarily significant loci maintains genetic cohesion in the Pseudomonas syringae species complex.</title>
        <authorList>
            <person name="Dillon M."/>
            <person name="Thakur S."/>
            <person name="Almeida R.N.D."/>
            <person name="Weir B.S."/>
            <person name="Guttman D.S."/>
        </authorList>
    </citation>
    <scope>NUCLEOTIDE SEQUENCE [LARGE SCALE GENOMIC DNA]</scope>
    <source>
        <strain evidence="1 2">ICMP 9829</strain>
    </source>
</reference>
<gene>
    <name evidence="1" type="ORF">ALP36_03285</name>
</gene>
<dbReference type="AlphaFoldDB" id="A0A3M4UH28"/>
<dbReference type="Proteomes" id="UP000274212">
    <property type="component" value="Unassembled WGS sequence"/>
</dbReference>
<protein>
    <submittedName>
        <fullName evidence="1">Uncharacterized protein</fullName>
    </submittedName>
</protein>